<dbReference type="Proteomes" id="UP000002220">
    <property type="component" value="Chromosome"/>
</dbReference>
<keyword evidence="1" id="KW-0175">Coiled coil</keyword>
<evidence type="ECO:0000313" key="3">
    <source>
        <dbReference type="Proteomes" id="UP000002220"/>
    </source>
</evidence>
<accession>D5SNY7</accession>
<dbReference type="HOGENOM" id="CLU_413752_0_0_0"/>
<proteinExistence type="predicted"/>
<dbReference type="InterPro" id="IPR027417">
    <property type="entry name" value="P-loop_NTPase"/>
</dbReference>
<dbReference type="SUPFAM" id="SSF52540">
    <property type="entry name" value="P-loop containing nucleoside triphosphate hydrolases"/>
    <property type="match status" value="1"/>
</dbReference>
<keyword evidence="3" id="KW-1185">Reference proteome</keyword>
<gene>
    <name evidence="2" type="ordered locus">Plim_0291</name>
</gene>
<dbReference type="KEGG" id="plm:Plim_0291"/>
<name>D5SNY7_PLAL2</name>
<feature type="coiled-coil region" evidence="1">
    <location>
        <begin position="339"/>
        <end position="366"/>
    </location>
</feature>
<organism evidence="2 3">
    <name type="scientific">Planctopirus limnophila (strain ATCC 43296 / DSM 3776 / IFAM 1008 / Mu 290)</name>
    <name type="common">Planctomyces limnophilus</name>
    <dbReference type="NCBI Taxonomy" id="521674"/>
    <lineage>
        <taxon>Bacteria</taxon>
        <taxon>Pseudomonadati</taxon>
        <taxon>Planctomycetota</taxon>
        <taxon>Planctomycetia</taxon>
        <taxon>Planctomycetales</taxon>
        <taxon>Planctomycetaceae</taxon>
        <taxon>Planctopirus</taxon>
    </lineage>
</organism>
<evidence type="ECO:0000313" key="2">
    <source>
        <dbReference type="EMBL" id="ADG66142.1"/>
    </source>
</evidence>
<reference evidence="2 3" key="1">
    <citation type="journal article" date="2010" name="Stand. Genomic Sci.">
        <title>Complete genome sequence of Planctomyces limnophilus type strain (Mu 290).</title>
        <authorList>
            <person name="Labutti K."/>
            <person name="Sikorski J."/>
            <person name="Schneider S."/>
            <person name="Nolan M."/>
            <person name="Lucas S."/>
            <person name="Glavina Del Rio T."/>
            <person name="Tice H."/>
            <person name="Cheng J.F."/>
            <person name="Goodwin L."/>
            <person name="Pitluck S."/>
            <person name="Liolios K."/>
            <person name="Ivanova N."/>
            <person name="Mavromatis K."/>
            <person name="Mikhailova N."/>
            <person name="Pati A."/>
            <person name="Chen A."/>
            <person name="Palaniappan K."/>
            <person name="Land M."/>
            <person name="Hauser L."/>
            <person name="Chang Y.J."/>
            <person name="Jeffries C.D."/>
            <person name="Tindall B.J."/>
            <person name="Rohde M."/>
            <person name="Goker M."/>
            <person name="Woyke T."/>
            <person name="Bristow J."/>
            <person name="Eisen J.A."/>
            <person name="Markowitz V."/>
            <person name="Hugenholtz P."/>
            <person name="Kyrpides N.C."/>
            <person name="Klenk H.P."/>
            <person name="Lapidus A."/>
        </authorList>
    </citation>
    <scope>NUCLEOTIDE SEQUENCE [LARGE SCALE GENOMIC DNA]</scope>
    <source>
        <strain evidence="3">ATCC 43296 / DSM 3776 / IFAM 1008 / 290</strain>
    </source>
</reference>
<dbReference type="eggNOG" id="COG1196">
    <property type="taxonomic scope" value="Bacteria"/>
</dbReference>
<dbReference type="RefSeq" id="WP_013108573.1">
    <property type="nucleotide sequence ID" value="NC_014148.1"/>
</dbReference>
<dbReference type="OrthoDB" id="4770574at2"/>
<protein>
    <recommendedName>
        <fullName evidence="4">Phage infection protein</fullName>
    </recommendedName>
</protein>
<dbReference type="AlphaFoldDB" id="D5SNY7"/>
<sequence>MNKLSIELTNCYGIKHLKTEFDFASSKSSRPNVFAIYAPNGAMKSSFAQTFKDIADGKASKDRIFPERVCERTVRDENGMDLLPETVVVVSPYDRDCAHAEKTSTLLVDHKLRTEYEQLHLEVDRAETAFLDAMKAQSRSKKDIKREISSTFTSDSNSFHLALSRVKDEVVEMASSPWAEILYDVLFTDQVLTLFEQEAVRKDLHTYVAKYNDLLAKSTYFKHGIFNYYNAGQIAKSLADNGFFNANHTVSLNAQECKVISSQKELEEVVTKEKEAITNDKALKSVYAKIEKALEKNAACREFQQYISDRPEILPRLENPKSLKEEIWKSYFKANSALYLDLIEKIQKVAKRKKEIQEKARTQRSQWEEVIGIFNSRFSVPFTLIAENRVEVCLGQEGILKLGFQFKDGVDSASVERNTLLEVLSTGERKAFYILNIIFEVEVRRKAGVETLFVFDDIADSFDYKNKYAIIQYMQDITDVPSFRQIILTHNFDFFRTLESRFVPYAQCRMAFKTSTGLIFKKAEGIQNVFLNDWKKNFFTDQMKKIGSIPFMRNILEYTKGDGDPEYLKLTSLLHWKSDTPSITEADLDTIFITMFAVGMGACGGSTTPVVDLLASEATKCLSASDGINFANKIVLAIAIRLTAEKYMIDKIADQAFVSSITKNQTQALVSKFKKTFPNDVTTNEVLHRVCLMTPENIHLNSFMYEPILDMSDEHLRTLYQDVVALI</sequence>
<dbReference type="EMBL" id="CP001744">
    <property type="protein sequence ID" value="ADG66142.1"/>
    <property type="molecule type" value="Genomic_DNA"/>
</dbReference>
<evidence type="ECO:0008006" key="4">
    <source>
        <dbReference type="Google" id="ProtNLM"/>
    </source>
</evidence>
<evidence type="ECO:0000256" key="1">
    <source>
        <dbReference type="SAM" id="Coils"/>
    </source>
</evidence>
<dbReference type="Gene3D" id="3.40.50.300">
    <property type="entry name" value="P-loop containing nucleotide triphosphate hydrolases"/>
    <property type="match status" value="1"/>
</dbReference>